<sequence length="62" mass="6660">MITSAPPQDAPRRPPRTARPDKVPRTELAARLVDLLGPDAPSAFPRVPVREHGVGRGVQMPG</sequence>
<evidence type="ECO:0000256" key="1">
    <source>
        <dbReference type="SAM" id="MobiDB-lite"/>
    </source>
</evidence>
<feature type="region of interest" description="Disordered" evidence="1">
    <location>
        <begin position="38"/>
        <end position="62"/>
    </location>
</feature>
<gene>
    <name evidence="2" type="ORF">EAO74_10180</name>
</gene>
<accession>A0A652L5N9</accession>
<name>A0A652L5N9_9ACTN</name>
<dbReference type="AlphaFoldDB" id="A0A652L5N9"/>
<protein>
    <submittedName>
        <fullName evidence="2">Uncharacterized protein</fullName>
    </submittedName>
</protein>
<reference evidence="2" key="1">
    <citation type="submission" date="2018-10" db="EMBL/GenBank/DDBJ databases">
        <authorList>
            <person name="Hariharan J."/>
            <person name="Choudoir M.J."/>
            <person name="Diebold P."/>
            <person name="Panke-Buisse K."/>
            <person name="Campbell A.N."/>
            <person name="Buckley D.H."/>
        </authorList>
    </citation>
    <scope>NUCLEOTIDE SEQUENCE</scope>
    <source>
        <strain evidence="2">Gb1</strain>
    </source>
</reference>
<comment type="caution">
    <text evidence="2">The sequence shown here is derived from an EMBL/GenBank/DDBJ whole genome shotgun (WGS) entry which is preliminary data.</text>
</comment>
<feature type="region of interest" description="Disordered" evidence="1">
    <location>
        <begin position="1"/>
        <end position="25"/>
    </location>
</feature>
<organism evidence="2">
    <name type="scientific">Streptomyces sp. gb1(2016)</name>
    <dbReference type="NCBI Taxonomy" id="1828321"/>
    <lineage>
        <taxon>Bacteria</taxon>
        <taxon>Bacillati</taxon>
        <taxon>Actinomycetota</taxon>
        <taxon>Actinomycetes</taxon>
        <taxon>Kitasatosporales</taxon>
        <taxon>Streptomycetaceae</taxon>
        <taxon>Streptomyces</taxon>
    </lineage>
</organism>
<proteinExistence type="predicted"/>
<evidence type="ECO:0000313" key="2">
    <source>
        <dbReference type="EMBL" id="TXS31230.1"/>
    </source>
</evidence>
<dbReference type="EMBL" id="RDBM01000034">
    <property type="protein sequence ID" value="TXS31230.1"/>
    <property type="molecule type" value="Genomic_DNA"/>
</dbReference>